<name>A0A165H747_XYLHT</name>
<gene>
    <name evidence="2" type="ORF">L228DRAFT_247526</name>
</gene>
<organism evidence="2 3">
    <name type="scientific">Xylona heveae (strain CBS 132557 / TC161)</name>
    <dbReference type="NCBI Taxonomy" id="1328760"/>
    <lineage>
        <taxon>Eukaryota</taxon>
        <taxon>Fungi</taxon>
        <taxon>Dikarya</taxon>
        <taxon>Ascomycota</taxon>
        <taxon>Pezizomycotina</taxon>
        <taxon>Xylonomycetes</taxon>
        <taxon>Xylonales</taxon>
        <taxon>Xylonaceae</taxon>
        <taxon>Xylona</taxon>
    </lineage>
</organism>
<sequence length="155" mass="17509">MDEPGPCDDDGYWAQCEQRARAWVCASKKEKKDTSESESRGQGSKRWGRKRERGTVVTRSSSKQRNGAKNRKKENESSSFLSIAVVGLIDKRGKVDGAGIRSCKLIYKRKWVKGSGWLRDDCQPSNEIWIKCRLIGGNEQRGRGVPWCHYADASV</sequence>
<feature type="non-terminal residue" evidence="2">
    <location>
        <position position="155"/>
    </location>
</feature>
<reference evidence="2 3" key="1">
    <citation type="journal article" date="2016" name="Fungal Biol.">
        <title>The genome of Xylona heveae provides a window into fungal endophytism.</title>
        <authorList>
            <person name="Gazis R."/>
            <person name="Kuo A."/>
            <person name="Riley R."/>
            <person name="LaButti K."/>
            <person name="Lipzen A."/>
            <person name="Lin J."/>
            <person name="Amirebrahimi M."/>
            <person name="Hesse C.N."/>
            <person name="Spatafora J.W."/>
            <person name="Henrissat B."/>
            <person name="Hainaut M."/>
            <person name="Grigoriev I.V."/>
            <person name="Hibbett D.S."/>
        </authorList>
    </citation>
    <scope>NUCLEOTIDE SEQUENCE [LARGE SCALE GENOMIC DNA]</scope>
    <source>
        <strain evidence="2 3">TC161</strain>
    </source>
</reference>
<feature type="region of interest" description="Disordered" evidence="1">
    <location>
        <begin position="27"/>
        <end position="78"/>
    </location>
</feature>
<keyword evidence="3" id="KW-1185">Reference proteome</keyword>
<dbReference type="Proteomes" id="UP000076632">
    <property type="component" value="Unassembled WGS sequence"/>
</dbReference>
<accession>A0A165H747</accession>
<proteinExistence type="predicted"/>
<evidence type="ECO:0000313" key="2">
    <source>
        <dbReference type="EMBL" id="KZF23079.1"/>
    </source>
</evidence>
<dbReference type="RefSeq" id="XP_018188634.1">
    <property type="nucleotide sequence ID" value="XM_018332658.1"/>
</dbReference>
<dbReference type="EMBL" id="KV407458">
    <property type="protein sequence ID" value="KZF23079.1"/>
    <property type="molecule type" value="Genomic_DNA"/>
</dbReference>
<feature type="compositionally biased region" description="Basic and acidic residues" evidence="1">
    <location>
        <begin position="27"/>
        <end position="39"/>
    </location>
</feature>
<dbReference type="AlphaFoldDB" id="A0A165H747"/>
<dbReference type="InParanoid" id="A0A165H747"/>
<evidence type="ECO:0000313" key="3">
    <source>
        <dbReference type="Proteomes" id="UP000076632"/>
    </source>
</evidence>
<protein>
    <submittedName>
        <fullName evidence="2">Uncharacterized protein</fullName>
    </submittedName>
</protein>
<evidence type="ECO:0000256" key="1">
    <source>
        <dbReference type="SAM" id="MobiDB-lite"/>
    </source>
</evidence>
<dbReference type="GeneID" id="28897795"/>